<dbReference type="EMBL" id="JAMZMK010010432">
    <property type="protein sequence ID" value="KAI7731557.1"/>
    <property type="molecule type" value="Genomic_DNA"/>
</dbReference>
<keyword evidence="1" id="KW-0812">Transmembrane</keyword>
<reference evidence="2" key="1">
    <citation type="submission" date="2022-06" db="EMBL/GenBank/DDBJ databases">
        <title>Uncovering the hologenomic basis of an extraordinary plant invasion.</title>
        <authorList>
            <person name="Bieker V.C."/>
            <person name="Martin M.D."/>
            <person name="Gilbert T."/>
            <person name="Hodgins K."/>
            <person name="Battlay P."/>
            <person name="Petersen B."/>
            <person name="Wilson J."/>
        </authorList>
    </citation>
    <scope>NUCLEOTIDE SEQUENCE</scope>
    <source>
        <strain evidence="2">AA19_3_7</strain>
        <tissue evidence="2">Leaf</tissue>
    </source>
</reference>
<proteinExistence type="predicted"/>
<dbReference type="Proteomes" id="UP001206925">
    <property type="component" value="Unassembled WGS sequence"/>
</dbReference>
<feature type="transmembrane region" description="Helical" evidence="1">
    <location>
        <begin position="72"/>
        <end position="91"/>
    </location>
</feature>
<evidence type="ECO:0000256" key="1">
    <source>
        <dbReference type="SAM" id="Phobius"/>
    </source>
</evidence>
<protein>
    <submittedName>
        <fullName evidence="2">Uncharacterized protein</fullName>
    </submittedName>
</protein>
<feature type="non-terminal residue" evidence="2">
    <location>
        <position position="1"/>
    </location>
</feature>
<name>A0AAD5BY11_AMBAR</name>
<keyword evidence="1" id="KW-1133">Transmembrane helix</keyword>
<dbReference type="AlphaFoldDB" id="A0AAD5BY11"/>
<evidence type="ECO:0000313" key="2">
    <source>
        <dbReference type="EMBL" id="KAI7731557.1"/>
    </source>
</evidence>
<keyword evidence="3" id="KW-1185">Reference proteome</keyword>
<gene>
    <name evidence="2" type="ORF">M8C21_032430</name>
</gene>
<accession>A0AAD5BY11</accession>
<keyword evidence="1" id="KW-0472">Membrane</keyword>
<organism evidence="2 3">
    <name type="scientific">Ambrosia artemisiifolia</name>
    <name type="common">Common ragweed</name>
    <dbReference type="NCBI Taxonomy" id="4212"/>
    <lineage>
        <taxon>Eukaryota</taxon>
        <taxon>Viridiplantae</taxon>
        <taxon>Streptophyta</taxon>
        <taxon>Embryophyta</taxon>
        <taxon>Tracheophyta</taxon>
        <taxon>Spermatophyta</taxon>
        <taxon>Magnoliopsida</taxon>
        <taxon>eudicotyledons</taxon>
        <taxon>Gunneridae</taxon>
        <taxon>Pentapetalae</taxon>
        <taxon>asterids</taxon>
        <taxon>campanulids</taxon>
        <taxon>Asterales</taxon>
        <taxon>Asteraceae</taxon>
        <taxon>Asteroideae</taxon>
        <taxon>Heliantheae alliance</taxon>
        <taxon>Heliantheae</taxon>
        <taxon>Ambrosia</taxon>
    </lineage>
</organism>
<evidence type="ECO:0000313" key="3">
    <source>
        <dbReference type="Proteomes" id="UP001206925"/>
    </source>
</evidence>
<comment type="caution">
    <text evidence="2">The sequence shown here is derived from an EMBL/GenBank/DDBJ whole genome shotgun (WGS) entry which is preliminary data.</text>
</comment>
<feature type="non-terminal residue" evidence="2">
    <location>
        <position position="92"/>
    </location>
</feature>
<sequence>FICLSLIYYCVLKFEHSYVGSVFVSQHGYVYLCNLFQSMLHFNFISQPLLTYTYTVYKSSIYRSKVKASLHLYFYFIYVLLDLNFLIVLCAQ</sequence>